<sequence>NTRARILWSHRHTRHTGTPQLGGHCPAPALGPHYPSSASLEPWLLQGTDISNTEEQGPGAEAQLQHSKLGGGSGAPGPGEPDALS</sequence>
<proteinExistence type="predicted"/>
<comment type="caution">
    <text evidence="2">The sequence shown here is derived from an EMBL/GenBank/DDBJ whole genome shotgun (WGS) entry which is preliminary data.</text>
</comment>
<accession>A0ABQ9UP83</accession>
<keyword evidence="3" id="KW-1185">Reference proteome</keyword>
<gene>
    <name evidence="2" type="ORF">P7K49_023543</name>
</gene>
<dbReference type="EMBL" id="JASSZA010000011">
    <property type="protein sequence ID" value="KAK2098092.1"/>
    <property type="molecule type" value="Genomic_DNA"/>
</dbReference>
<protein>
    <submittedName>
        <fullName evidence="2">Uncharacterized protein</fullName>
    </submittedName>
</protein>
<evidence type="ECO:0000256" key="1">
    <source>
        <dbReference type="SAM" id="MobiDB-lite"/>
    </source>
</evidence>
<organism evidence="2 3">
    <name type="scientific">Saguinus oedipus</name>
    <name type="common">Cotton-top tamarin</name>
    <name type="synonym">Oedipomidas oedipus</name>
    <dbReference type="NCBI Taxonomy" id="9490"/>
    <lineage>
        <taxon>Eukaryota</taxon>
        <taxon>Metazoa</taxon>
        <taxon>Chordata</taxon>
        <taxon>Craniata</taxon>
        <taxon>Vertebrata</taxon>
        <taxon>Euteleostomi</taxon>
        <taxon>Mammalia</taxon>
        <taxon>Eutheria</taxon>
        <taxon>Euarchontoglires</taxon>
        <taxon>Primates</taxon>
        <taxon>Haplorrhini</taxon>
        <taxon>Platyrrhini</taxon>
        <taxon>Cebidae</taxon>
        <taxon>Callitrichinae</taxon>
        <taxon>Saguinus</taxon>
    </lineage>
</organism>
<name>A0ABQ9UP83_SAGOE</name>
<dbReference type="Proteomes" id="UP001266305">
    <property type="component" value="Unassembled WGS sequence"/>
</dbReference>
<reference evidence="2 3" key="1">
    <citation type="submission" date="2023-05" db="EMBL/GenBank/DDBJ databases">
        <title>B98-5 Cell Line De Novo Hybrid Assembly: An Optical Mapping Approach.</title>
        <authorList>
            <person name="Kananen K."/>
            <person name="Auerbach J.A."/>
            <person name="Kautto E."/>
            <person name="Blachly J.S."/>
        </authorList>
    </citation>
    <scope>NUCLEOTIDE SEQUENCE [LARGE SCALE GENOMIC DNA]</scope>
    <source>
        <strain evidence="2">B95-8</strain>
        <tissue evidence="2">Cell line</tissue>
    </source>
</reference>
<feature type="region of interest" description="Disordered" evidence="1">
    <location>
        <begin position="1"/>
        <end position="85"/>
    </location>
</feature>
<evidence type="ECO:0000313" key="2">
    <source>
        <dbReference type="EMBL" id="KAK2098092.1"/>
    </source>
</evidence>
<evidence type="ECO:0000313" key="3">
    <source>
        <dbReference type="Proteomes" id="UP001266305"/>
    </source>
</evidence>
<feature type="non-terminal residue" evidence="2">
    <location>
        <position position="1"/>
    </location>
</feature>